<name>A0AAW7K0P1_9ACTN</name>
<reference evidence="3" key="1">
    <citation type="submission" date="2023-06" db="EMBL/GenBank/DDBJ databases">
        <authorList>
            <person name="Zeman M."/>
            <person name="Kubasova T."/>
            <person name="Jahodarova E."/>
            <person name="Nykrynova M."/>
            <person name="Rychlik I."/>
        </authorList>
    </citation>
    <scope>NUCLEOTIDE SEQUENCE</scope>
    <source>
        <strain evidence="3">15_COKtk</strain>
    </source>
</reference>
<reference evidence="3" key="2">
    <citation type="submission" date="2023-08" db="EMBL/GenBank/DDBJ databases">
        <title>Identification and characterization of horizontal gene transfer across gut microbiota members of farm animals based on homology search.</title>
        <authorList>
            <person name="Schwarzerova J."/>
            <person name="Nykrynova M."/>
            <person name="Jureckova K."/>
            <person name="Cejkova D."/>
            <person name="Rychlik I."/>
        </authorList>
    </citation>
    <scope>NUCLEOTIDE SEQUENCE</scope>
    <source>
        <strain evidence="3">15_COKtk</strain>
    </source>
</reference>
<gene>
    <name evidence="3" type="ORF">QVN40_03640</name>
</gene>
<accession>A0AAW7K0P1</accession>
<evidence type="ECO:0000313" key="3">
    <source>
        <dbReference type="EMBL" id="MDN0068797.1"/>
    </source>
</evidence>
<dbReference type="AlphaFoldDB" id="A0AAW7K0P1"/>
<dbReference type="Proteomes" id="UP001168505">
    <property type="component" value="Unassembled WGS sequence"/>
</dbReference>
<dbReference type="RefSeq" id="WP_289826802.1">
    <property type="nucleotide sequence ID" value="NZ_JAUEIR010000003.1"/>
</dbReference>
<dbReference type="Gene3D" id="3.30.420.10">
    <property type="entry name" value="Ribonuclease H-like superfamily/Ribonuclease H"/>
    <property type="match status" value="1"/>
</dbReference>
<feature type="domain" description="Integrase catalytic" evidence="2">
    <location>
        <begin position="121"/>
        <end position="295"/>
    </location>
</feature>
<dbReference type="PROSITE" id="PS50994">
    <property type="entry name" value="INTEGRASE"/>
    <property type="match status" value="1"/>
</dbReference>
<organism evidence="3 4">
    <name type="scientific">Collinsella ihumii</name>
    <dbReference type="NCBI Taxonomy" id="1720204"/>
    <lineage>
        <taxon>Bacteria</taxon>
        <taxon>Bacillati</taxon>
        <taxon>Actinomycetota</taxon>
        <taxon>Coriobacteriia</taxon>
        <taxon>Coriobacteriales</taxon>
        <taxon>Coriobacteriaceae</taxon>
        <taxon>Collinsella</taxon>
    </lineage>
</organism>
<dbReference type="SUPFAM" id="SSF53098">
    <property type="entry name" value="Ribonuclease H-like"/>
    <property type="match status" value="1"/>
</dbReference>
<evidence type="ECO:0000256" key="1">
    <source>
        <dbReference type="SAM" id="MobiDB-lite"/>
    </source>
</evidence>
<dbReference type="PANTHER" id="PTHR35004:SF7">
    <property type="entry name" value="INTEGRASE PROTEIN"/>
    <property type="match status" value="1"/>
</dbReference>
<dbReference type="EMBL" id="JAUEIR010000003">
    <property type="protein sequence ID" value="MDN0068797.1"/>
    <property type="molecule type" value="Genomic_DNA"/>
</dbReference>
<evidence type="ECO:0000259" key="2">
    <source>
        <dbReference type="PROSITE" id="PS50994"/>
    </source>
</evidence>
<comment type="caution">
    <text evidence="3">The sequence shown here is derived from an EMBL/GenBank/DDBJ whole genome shotgun (WGS) entry which is preliminary data.</text>
</comment>
<dbReference type="GO" id="GO:0003676">
    <property type="term" value="F:nucleic acid binding"/>
    <property type="evidence" value="ECO:0007669"/>
    <property type="project" value="InterPro"/>
</dbReference>
<sequence length="493" mass="54802">MERNLIGEMNMMKESGAKPNFTDIARRYGVDRHTVARCWNGGGPQPPDGREGRGSGFDRYRAEIEGKAALPGMTKRGLHEFLLDRHAGDEPPVPGYNAHTHYLRTRGIAVGAGSPEAHPRFETGPGEQLQFDWKEDVVMRDRSGAEHRLDAFSATLGYSRRHLYRRSPTRTRDDLLARMHDVAVRLGGVLAERLTDNMSAIAAVGGDGRRARDPRVERFSREAGFRIAPCAPRTPQTKGKVESANRFLSRLLAYEGGFDGWEGLDEAIARIERRSNEGSNGTTGVPPELLFMREKDALRPLGNRRLPGSMLGDVSYREVPATMLVRCAGRGFSVPRRMIGRRAGLVLSADGVLRVHDGGGLAAVHDTRAPGGPVVYDPVKIQIHLGLRPADPRRLGGLGHRLDAVLRHSPRPRDRVSRHARLEQSQDLPGPDPPRHVLPPSLSVAWRAERRRRRCRTGIRLVPNGNIGRWMERCRIAIPRVLTGAITHFRNTQ</sequence>
<proteinExistence type="predicted"/>
<feature type="region of interest" description="Disordered" evidence="1">
    <location>
        <begin position="410"/>
        <end position="439"/>
    </location>
</feature>
<evidence type="ECO:0000313" key="4">
    <source>
        <dbReference type="Proteomes" id="UP001168505"/>
    </source>
</evidence>
<dbReference type="GO" id="GO:0015074">
    <property type="term" value="P:DNA integration"/>
    <property type="evidence" value="ECO:0007669"/>
    <property type="project" value="InterPro"/>
</dbReference>
<dbReference type="InterPro" id="IPR036397">
    <property type="entry name" value="RNaseH_sf"/>
</dbReference>
<dbReference type="PANTHER" id="PTHR35004">
    <property type="entry name" value="TRANSPOSASE RV3428C-RELATED"/>
    <property type="match status" value="1"/>
</dbReference>
<protein>
    <submittedName>
        <fullName evidence="3">IS21 family transposase</fullName>
    </submittedName>
</protein>
<dbReference type="InterPro" id="IPR012337">
    <property type="entry name" value="RNaseH-like_sf"/>
</dbReference>
<dbReference type="InterPro" id="IPR001584">
    <property type="entry name" value="Integrase_cat-core"/>
</dbReference>
<feature type="compositionally biased region" description="Basic and acidic residues" evidence="1">
    <location>
        <begin position="410"/>
        <end position="424"/>
    </location>
</feature>